<sequence length="245" mass="26816">MSDVSRKKTKNKTACPAAKAARPFVSTSGTAGSEGSDANDEGEDTQSFKPGRLPANAIQKAQALGKRTTEEALSIANEYGKSLGTIMAAAGLSTKATPTKSVWNMQQAWYADAYPKMEREHTKAYQAHQLKHYKMHKDNKEHAQLWKIIHVFWIESIAGIKDVSAKGMVGRLMSCRDAFAQAAQTWSNVEGIQILGCVIYMGSLEAPRQAQGIFAGSLLCMELASERQTDISKLLDYLAMIIKQV</sequence>
<accession>A0A0C2YLQ7</accession>
<evidence type="ECO:0000313" key="3">
    <source>
        <dbReference type="Proteomes" id="UP000053989"/>
    </source>
</evidence>
<keyword evidence="3" id="KW-1185">Reference proteome</keyword>
<evidence type="ECO:0000256" key="1">
    <source>
        <dbReference type="SAM" id="MobiDB-lite"/>
    </source>
</evidence>
<gene>
    <name evidence="2" type="ORF">SCLCIDRAFT_144969</name>
</gene>
<dbReference type="HOGENOM" id="CLU_086114_1_0_1"/>
<proteinExistence type="predicted"/>
<reference evidence="2 3" key="1">
    <citation type="submission" date="2014-04" db="EMBL/GenBank/DDBJ databases">
        <authorList>
            <consortium name="DOE Joint Genome Institute"/>
            <person name="Kuo A."/>
            <person name="Kohler A."/>
            <person name="Nagy L.G."/>
            <person name="Floudas D."/>
            <person name="Copeland A."/>
            <person name="Barry K.W."/>
            <person name="Cichocki N."/>
            <person name="Veneault-Fourrey C."/>
            <person name="LaButti K."/>
            <person name="Lindquist E.A."/>
            <person name="Lipzen A."/>
            <person name="Lundell T."/>
            <person name="Morin E."/>
            <person name="Murat C."/>
            <person name="Sun H."/>
            <person name="Tunlid A."/>
            <person name="Henrissat B."/>
            <person name="Grigoriev I.V."/>
            <person name="Hibbett D.S."/>
            <person name="Martin F."/>
            <person name="Nordberg H.P."/>
            <person name="Cantor M.N."/>
            <person name="Hua S.X."/>
        </authorList>
    </citation>
    <scope>NUCLEOTIDE SEQUENCE [LARGE SCALE GENOMIC DNA]</scope>
    <source>
        <strain evidence="2 3">Foug A</strain>
    </source>
</reference>
<name>A0A0C2YLQ7_9AGAM</name>
<dbReference type="Proteomes" id="UP000053989">
    <property type="component" value="Unassembled WGS sequence"/>
</dbReference>
<reference evidence="3" key="2">
    <citation type="submission" date="2015-01" db="EMBL/GenBank/DDBJ databases">
        <title>Evolutionary Origins and Diversification of the Mycorrhizal Mutualists.</title>
        <authorList>
            <consortium name="DOE Joint Genome Institute"/>
            <consortium name="Mycorrhizal Genomics Consortium"/>
            <person name="Kohler A."/>
            <person name="Kuo A."/>
            <person name="Nagy L.G."/>
            <person name="Floudas D."/>
            <person name="Copeland A."/>
            <person name="Barry K.W."/>
            <person name="Cichocki N."/>
            <person name="Veneault-Fourrey C."/>
            <person name="LaButti K."/>
            <person name="Lindquist E.A."/>
            <person name="Lipzen A."/>
            <person name="Lundell T."/>
            <person name="Morin E."/>
            <person name="Murat C."/>
            <person name="Riley R."/>
            <person name="Ohm R."/>
            <person name="Sun H."/>
            <person name="Tunlid A."/>
            <person name="Henrissat B."/>
            <person name="Grigoriev I.V."/>
            <person name="Hibbett D.S."/>
            <person name="Martin F."/>
        </authorList>
    </citation>
    <scope>NUCLEOTIDE SEQUENCE [LARGE SCALE GENOMIC DNA]</scope>
    <source>
        <strain evidence="3">Foug A</strain>
    </source>
</reference>
<protein>
    <submittedName>
        <fullName evidence="2">Uncharacterized protein</fullName>
    </submittedName>
</protein>
<dbReference type="OrthoDB" id="2666400at2759"/>
<dbReference type="InParanoid" id="A0A0C2YLQ7"/>
<dbReference type="EMBL" id="KN822361">
    <property type="protein sequence ID" value="KIM50643.1"/>
    <property type="molecule type" value="Genomic_DNA"/>
</dbReference>
<dbReference type="AlphaFoldDB" id="A0A0C2YLQ7"/>
<feature type="region of interest" description="Disordered" evidence="1">
    <location>
        <begin position="1"/>
        <end position="51"/>
    </location>
</feature>
<evidence type="ECO:0000313" key="2">
    <source>
        <dbReference type="EMBL" id="KIM50643.1"/>
    </source>
</evidence>
<organism evidence="2 3">
    <name type="scientific">Scleroderma citrinum Foug A</name>
    <dbReference type="NCBI Taxonomy" id="1036808"/>
    <lineage>
        <taxon>Eukaryota</taxon>
        <taxon>Fungi</taxon>
        <taxon>Dikarya</taxon>
        <taxon>Basidiomycota</taxon>
        <taxon>Agaricomycotina</taxon>
        <taxon>Agaricomycetes</taxon>
        <taxon>Agaricomycetidae</taxon>
        <taxon>Boletales</taxon>
        <taxon>Sclerodermatineae</taxon>
        <taxon>Sclerodermataceae</taxon>
        <taxon>Scleroderma</taxon>
    </lineage>
</organism>